<organism evidence="1 2">
    <name type="scientific">Trifolium medium</name>
    <dbReference type="NCBI Taxonomy" id="97028"/>
    <lineage>
        <taxon>Eukaryota</taxon>
        <taxon>Viridiplantae</taxon>
        <taxon>Streptophyta</taxon>
        <taxon>Embryophyta</taxon>
        <taxon>Tracheophyta</taxon>
        <taxon>Spermatophyta</taxon>
        <taxon>Magnoliopsida</taxon>
        <taxon>eudicotyledons</taxon>
        <taxon>Gunneridae</taxon>
        <taxon>Pentapetalae</taxon>
        <taxon>rosids</taxon>
        <taxon>fabids</taxon>
        <taxon>Fabales</taxon>
        <taxon>Fabaceae</taxon>
        <taxon>Papilionoideae</taxon>
        <taxon>50 kb inversion clade</taxon>
        <taxon>NPAAA clade</taxon>
        <taxon>Hologalegina</taxon>
        <taxon>IRL clade</taxon>
        <taxon>Trifolieae</taxon>
        <taxon>Trifolium</taxon>
    </lineage>
</organism>
<comment type="caution">
    <text evidence="1">The sequence shown here is derived from an EMBL/GenBank/DDBJ whole genome shotgun (WGS) entry which is preliminary data.</text>
</comment>
<evidence type="ECO:0000313" key="2">
    <source>
        <dbReference type="Proteomes" id="UP000265520"/>
    </source>
</evidence>
<name>A0A392S9P3_9FABA</name>
<protein>
    <submittedName>
        <fullName evidence="1">Uncharacterized protein</fullName>
    </submittedName>
</protein>
<accession>A0A392S9P3</accession>
<evidence type="ECO:0000313" key="1">
    <source>
        <dbReference type="EMBL" id="MCI45137.1"/>
    </source>
</evidence>
<reference evidence="1 2" key="1">
    <citation type="journal article" date="2018" name="Front. Plant Sci.">
        <title>Red Clover (Trifolium pratense) and Zigzag Clover (T. medium) - A Picture of Genomic Similarities and Differences.</title>
        <authorList>
            <person name="Dluhosova J."/>
            <person name="Istvanek J."/>
            <person name="Nedelnik J."/>
            <person name="Repkova J."/>
        </authorList>
    </citation>
    <scope>NUCLEOTIDE SEQUENCE [LARGE SCALE GENOMIC DNA]</scope>
    <source>
        <strain evidence="2">cv. 10/8</strain>
        <tissue evidence="1">Leaf</tissue>
    </source>
</reference>
<dbReference type="EMBL" id="LXQA010340060">
    <property type="protein sequence ID" value="MCI45137.1"/>
    <property type="molecule type" value="Genomic_DNA"/>
</dbReference>
<dbReference type="AlphaFoldDB" id="A0A392S9P3"/>
<keyword evidence="2" id="KW-1185">Reference proteome</keyword>
<sequence length="47" mass="4863">MPLSAGTKSRVVPKFYEPLVGATLLTLVALTAAVPSLDSKVLGSCFL</sequence>
<proteinExistence type="predicted"/>
<dbReference type="Proteomes" id="UP000265520">
    <property type="component" value="Unassembled WGS sequence"/>
</dbReference>